<feature type="region of interest" description="Disordered" evidence="1">
    <location>
        <begin position="1"/>
        <end position="23"/>
    </location>
</feature>
<organism evidence="2 3">
    <name type="scientific">Streptomyces alboflavus</name>
    <dbReference type="NCBI Taxonomy" id="67267"/>
    <lineage>
        <taxon>Bacteria</taxon>
        <taxon>Bacillati</taxon>
        <taxon>Actinomycetota</taxon>
        <taxon>Actinomycetes</taxon>
        <taxon>Kitasatosporales</taxon>
        <taxon>Streptomycetaceae</taxon>
        <taxon>Streptomyces</taxon>
    </lineage>
</organism>
<dbReference type="EMBL" id="CP021748">
    <property type="protein sequence ID" value="ARX84428.1"/>
    <property type="molecule type" value="Genomic_DNA"/>
</dbReference>
<dbReference type="KEGG" id="salf:SMD44_03866"/>
<gene>
    <name evidence="2" type="ORF">SMD44_03866</name>
</gene>
<evidence type="ECO:0000313" key="3">
    <source>
        <dbReference type="Proteomes" id="UP000195880"/>
    </source>
</evidence>
<evidence type="ECO:0000256" key="1">
    <source>
        <dbReference type="SAM" id="MobiDB-lite"/>
    </source>
</evidence>
<sequence length="79" mass="7941">MLSHTGQAVRTAPAEAMAGAGGWERARPAFEDEARSADRGEPFGAGGAGLLLGLVRVGAGGWEKAGPAFEDEARSADSG</sequence>
<protein>
    <submittedName>
        <fullName evidence="2">Uncharacterized protein</fullName>
    </submittedName>
</protein>
<dbReference type="Proteomes" id="UP000195880">
    <property type="component" value="Chromosome"/>
</dbReference>
<accession>A0A1Z1WDG4</accession>
<proteinExistence type="predicted"/>
<keyword evidence="3" id="KW-1185">Reference proteome</keyword>
<dbReference type="AlphaFoldDB" id="A0A1Z1WDG4"/>
<evidence type="ECO:0000313" key="2">
    <source>
        <dbReference type="EMBL" id="ARX84428.1"/>
    </source>
</evidence>
<name>A0A1Z1WDG4_9ACTN</name>
<reference evidence="2 3" key="1">
    <citation type="submission" date="2017-05" db="EMBL/GenBank/DDBJ databases">
        <title>Streptomyces alboflavus Genome sequencing and assembly.</title>
        <authorList>
            <person name="Wang Y."/>
            <person name="Du B."/>
            <person name="Ding Y."/>
            <person name="Liu H."/>
            <person name="Hou Q."/>
            <person name="Liu K."/>
            <person name="Wang C."/>
            <person name="Yao L."/>
        </authorList>
    </citation>
    <scope>NUCLEOTIDE SEQUENCE [LARGE SCALE GENOMIC DNA]</scope>
    <source>
        <strain evidence="2 3">MDJK44</strain>
    </source>
</reference>